<sequence length="116" mass="12817">MLRFLLLVISCPYSQPQSTITQSPPSLILRPGHPASLSCTVTNAGVPTMYWYRQGPPDRTLELISLSVTVGSVSELTLKHFKAERKTGSDFTLETEKIFSNDTGVYYCAWSTTGVQ</sequence>
<evidence type="ECO:0000256" key="3">
    <source>
        <dbReference type="SAM" id="SignalP"/>
    </source>
</evidence>
<dbReference type="InterPro" id="IPR036179">
    <property type="entry name" value="Ig-like_dom_sf"/>
</dbReference>
<dbReference type="SUPFAM" id="SSF48726">
    <property type="entry name" value="Immunoglobulin"/>
    <property type="match status" value="1"/>
</dbReference>
<keyword evidence="6" id="KW-1185">Reference proteome</keyword>
<dbReference type="Proteomes" id="UP000824782">
    <property type="component" value="Unassembled WGS sequence"/>
</dbReference>
<dbReference type="InterPro" id="IPR013783">
    <property type="entry name" value="Ig-like_fold"/>
</dbReference>
<dbReference type="Gene3D" id="2.60.40.10">
    <property type="entry name" value="Immunoglobulins"/>
    <property type="match status" value="1"/>
</dbReference>
<evidence type="ECO:0000313" key="6">
    <source>
        <dbReference type="Proteomes" id="UP000824782"/>
    </source>
</evidence>
<feature type="non-terminal residue" evidence="5">
    <location>
        <position position="116"/>
    </location>
</feature>
<dbReference type="PANTHER" id="PTHR23268">
    <property type="entry name" value="T-CELL RECEPTOR BETA CHAIN"/>
    <property type="match status" value="1"/>
</dbReference>
<dbReference type="PROSITE" id="PS50835">
    <property type="entry name" value="IG_LIKE"/>
    <property type="match status" value="1"/>
</dbReference>
<dbReference type="InterPro" id="IPR050413">
    <property type="entry name" value="TCR_beta_variable"/>
</dbReference>
<dbReference type="InterPro" id="IPR007110">
    <property type="entry name" value="Ig-like_dom"/>
</dbReference>
<gene>
    <name evidence="5" type="ORF">GDO81_028091</name>
</gene>
<name>A0AAV6ZS87_ENGPU</name>
<dbReference type="Pfam" id="PF07686">
    <property type="entry name" value="V-set"/>
    <property type="match status" value="1"/>
</dbReference>
<dbReference type="AlphaFoldDB" id="A0AAV6ZS87"/>
<keyword evidence="2" id="KW-0391">Immunity</keyword>
<dbReference type="GO" id="GO:0007166">
    <property type="term" value="P:cell surface receptor signaling pathway"/>
    <property type="evidence" value="ECO:0007669"/>
    <property type="project" value="TreeGrafter"/>
</dbReference>
<dbReference type="GO" id="GO:0005886">
    <property type="term" value="C:plasma membrane"/>
    <property type="evidence" value="ECO:0007669"/>
    <property type="project" value="TreeGrafter"/>
</dbReference>
<evidence type="ECO:0000259" key="4">
    <source>
        <dbReference type="PROSITE" id="PS50835"/>
    </source>
</evidence>
<proteinExistence type="predicted"/>
<feature type="domain" description="Ig-like" evidence="4">
    <location>
        <begin position="16"/>
        <end position="116"/>
    </location>
</feature>
<protein>
    <recommendedName>
        <fullName evidence="4">Ig-like domain-containing protein</fullName>
    </recommendedName>
</protein>
<dbReference type="PANTHER" id="PTHR23268:SF31">
    <property type="entry name" value="T CELL RECEPTOR BETA VARIABLE 30"/>
    <property type="match status" value="1"/>
</dbReference>
<reference evidence="5" key="1">
    <citation type="thesis" date="2020" institute="ProQuest LLC" country="789 East Eisenhower Parkway, Ann Arbor, MI, USA">
        <title>Comparative Genomics and Chromosome Evolution.</title>
        <authorList>
            <person name="Mudd A.B."/>
        </authorList>
    </citation>
    <scope>NUCLEOTIDE SEQUENCE</scope>
    <source>
        <strain evidence="5">237g6f4</strain>
        <tissue evidence="5">Blood</tissue>
    </source>
</reference>
<dbReference type="EMBL" id="WNYA01000079">
    <property type="protein sequence ID" value="KAG8550155.1"/>
    <property type="molecule type" value="Genomic_DNA"/>
</dbReference>
<dbReference type="SMART" id="SM00406">
    <property type="entry name" value="IGv"/>
    <property type="match status" value="1"/>
</dbReference>
<evidence type="ECO:0000313" key="5">
    <source>
        <dbReference type="EMBL" id="KAG8550155.1"/>
    </source>
</evidence>
<keyword evidence="1 3" id="KW-0732">Signal</keyword>
<organism evidence="5 6">
    <name type="scientific">Engystomops pustulosus</name>
    <name type="common">Tungara frog</name>
    <name type="synonym">Physalaemus pustulosus</name>
    <dbReference type="NCBI Taxonomy" id="76066"/>
    <lineage>
        <taxon>Eukaryota</taxon>
        <taxon>Metazoa</taxon>
        <taxon>Chordata</taxon>
        <taxon>Craniata</taxon>
        <taxon>Vertebrata</taxon>
        <taxon>Euteleostomi</taxon>
        <taxon>Amphibia</taxon>
        <taxon>Batrachia</taxon>
        <taxon>Anura</taxon>
        <taxon>Neobatrachia</taxon>
        <taxon>Hyloidea</taxon>
        <taxon>Leptodactylidae</taxon>
        <taxon>Leiuperinae</taxon>
        <taxon>Engystomops</taxon>
    </lineage>
</organism>
<evidence type="ECO:0000256" key="2">
    <source>
        <dbReference type="ARBA" id="ARBA00022859"/>
    </source>
</evidence>
<evidence type="ECO:0000256" key="1">
    <source>
        <dbReference type="ARBA" id="ARBA00022729"/>
    </source>
</evidence>
<accession>A0AAV6ZS87</accession>
<dbReference type="InterPro" id="IPR013106">
    <property type="entry name" value="Ig_V-set"/>
</dbReference>
<comment type="caution">
    <text evidence="5">The sequence shown here is derived from an EMBL/GenBank/DDBJ whole genome shotgun (WGS) entry which is preliminary data.</text>
</comment>
<feature type="chain" id="PRO_5043484915" description="Ig-like domain-containing protein" evidence="3">
    <location>
        <begin position="17"/>
        <end position="116"/>
    </location>
</feature>
<dbReference type="GO" id="GO:0002376">
    <property type="term" value="P:immune system process"/>
    <property type="evidence" value="ECO:0007669"/>
    <property type="project" value="UniProtKB-KW"/>
</dbReference>
<feature type="signal peptide" evidence="3">
    <location>
        <begin position="1"/>
        <end position="16"/>
    </location>
</feature>